<dbReference type="SMART" id="SM00450">
    <property type="entry name" value="RHOD"/>
    <property type="match status" value="1"/>
</dbReference>
<dbReference type="InterPro" id="IPR028885">
    <property type="entry name" value="MOCS3/Uba4"/>
</dbReference>
<keyword evidence="2 11" id="KW-0963">Cytoplasm</keyword>
<feature type="binding site" evidence="11">
    <location>
        <position position="205"/>
    </location>
    <ligand>
        <name>Zn(2+)</name>
        <dbReference type="ChEBI" id="CHEBI:29105"/>
    </ligand>
</feature>
<dbReference type="InterPro" id="IPR036873">
    <property type="entry name" value="Rhodanese-like_dom_sf"/>
</dbReference>
<feature type="binding site" evidence="11">
    <location>
        <position position="283"/>
    </location>
    <ligand>
        <name>Zn(2+)</name>
        <dbReference type="ChEBI" id="CHEBI:29105"/>
    </ligand>
</feature>
<dbReference type="HAMAP" id="MF_03049">
    <property type="entry name" value="MOCS3_Uba4"/>
    <property type="match status" value="1"/>
</dbReference>
<comment type="pathway">
    <text evidence="11">tRNA modification; 5-methoxycarbonylmethyl-2-thiouridine-tRNA biosynthesis.</text>
</comment>
<organism evidence="14 15">
    <name type="scientific">Dufourea novaeangliae</name>
    <name type="common">Sweat bee</name>
    <dbReference type="NCBI Taxonomy" id="178035"/>
    <lineage>
        <taxon>Eukaryota</taxon>
        <taxon>Metazoa</taxon>
        <taxon>Ecdysozoa</taxon>
        <taxon>Arthropoda</taxon>
        <taxon>Hexapoda</taxon>
        <taxon>Insecta</taxon>
        <taxon>Pterygota</taxon>
        <taxon>Neoptera</taxon>
        <taxon>Endopterygota</taxon>
        <taxon>Hymenoptera</taxon>
        <taxon>Apocrita</taxon>
        <taxon>Aculeata</taxon>
        <taxon>Apoidea</taxon>
        <taxon>Anthophila</taxon>
        <taxon>Halictidae</taxon>
        <taxon>Rophitinae</taxon>
        <taxon>Dufourea</taxon>
    </lineage>
</organism>
<dbReference type="Proteomes" id="UP000076502">
    <property type="component" value="Unassembled WGS sequence"/>
</dbReference>
<dbReference type="PANTHER" id="PTHR10953">
    <property type="entry name" value="UBIQUITIN-ACTIVATING ENZYME E1"/>
    <property type="match status" value="1"/>
</dbReference>
<dbReference type="GO" id="GO:0004792">
    <property type="term" value="F:thiosulfate-cyanide sulfurtransferase activity"/>
    <property type="evidence" value="ECO:0007669"/>
    <property type="project" value="TreeGrafter"/>
</dbReference>
<keyword evidence="8 11" id="KW-0067">ATP-binding</keyword>
<dbReference type="OMA" id="IPDVGMD"/>
<feature type="binding site" evidence="11">
    <location>
        <position position="121"/>
    </location>
    <ligand>
        <name>ATP</name>
        <dbReference type="ChEBI" id="CHEBI:30616"/>
    </ligand>
</feature>
<dbReference type="InterPro" id="IPR000594">
    <property type="entry name" value="ThiF_NAD_FAD-bd"/>
</dbReference>
<keyword evidence="3 11" id="KW-0808">Transferase</keyword>
<name>A0A154PI34_DUFNO</name>
<keyword evidence="10 11" id="KW-0511">Multifunctional enzyme</keyword>
<feature type="binding site" evidence="11">
    <location>
        <position position="76"/>
    </location>
    <ligand>
        <name>ATP</name>
        <dbReference type="ChEBI" id="CHEBI:30616"/>
    </ligand>
</feature>
<feature type="active site" description="Cysteine persulfide intermediate; for sulfurtransferase activity" evidence="11">
    <location>
        <position position="391"/>
    </location>
</feature>
<evidence type="ECO:0000256" key="4">
    <source>
        <dbReference type="ARBA" id="ARBA00022694"/>
    </source>
</evidence>
<evidence type="ECO:0000256" key="10">
    <source>
        <dbReference type="ARBA" id="ARBA00023268"/>
    </source>
</evidence>
<feature type="coiled-coil region" evidence="12">
    <location>
        <begin position="3"/>
        <end position="37"/>
    </location>
</feature>
<dbReference type="CDD" id="cd00757">
    <property type="entry name" value="ThiF_MoeB_HesA_family"/>
    <property type="match status" value="1"/>
</dbReference>
<keyword evidence="15" id="KW-1185">Reference proteome</keyword>
<dbReference type="NCBIfam" id="NF004281">
    <property type="entry name" value="PRK05690.1"/>
    <property type="match status" value="1"/>
</dbReference>
<evidence type="ECO:0000256" key="12">
    <source>
        <dbReference type="SAM" id="Coils"/>
    </source>
</evidence>
<dbReference type="InterPro" id="IPR035985">
    <property type="entry name" value="Ubiquitin-activating_enz"/>
</dbReference>
<dbReference type="FunFam" id="3.40.50.720:FF:000033">
    <property type="entry name" value="Adenylyltransferase and sulfurtransferase MOCS3"/>
    <property type="match status" value="1"/>
</dbReference>
<dbReference type="GO" id="GO:0046872">
    <property type="term" value="F:metal ion binding"/>
    <property type="evidence" value="ECO:0007669"/>
    <property type="project" value="UniProtKB-KW"/>
</dbReference>
<evidence type="ECO:0000256" key="11">
    <source>
        <dbReference type="HAMAP-Rule" id="MF_03049"/>
    </source>
</evidence>
<feature type="binding site" evidence="11">
    <location>
        <position position="97"/>
    </location>
    <ligand>
        <name>ATP</name>
        <dbReference type="ChEBI" id="CHEBI:30616"/>
    </ligand>
</feature>
<dbReference type="OrthoDB" id="10261062at2759"/>
<feature type="binding site" evidence="11">
    <location>
        <begin position="165"/>
        <end position="166"/>
    </location>
    <ligand>
        <name>ATP</name>
        <dbReference type="ChEBI" id="CHEBI:30616"/>
    </ligand>
</feature>
<dbReference type="Pfam" id="PF00899">
    <property type="entry name" value="ThiF"/>
    <property type="match status" value="1"/>
</dbReference>
<evidence type="ECO:0000256" key="2">
    <source>
        <dbReference type="ARBA" id="ARBA00022490"/>
    </source>
</evidence>
<evidence type="ECO:0000313" key="14">
    <source>
        <dbReference type="EMBL" id="KZC10860.1"/>
    </source>
</evidence>
<evidence type="ECO:0000256" key="1">
    <source>
        <dbReference type="ARBA" id="ARBA00004514"/>
    </source>
</evidence>
<keyword evidence="14" id="KW-0548">Nucleotidyltransferase</keyword>
<dbReference type="GO" id="GO:0005524">
    <property type="term" value="F:ATP binding"/>
    <property type="evidence" value="ECO:0007669"/>
    <property type="project" value="UniProtKB-KW"/>
</dbReference>
<accession>A0A154PI34</accession>
<comment type="subcellular location">
    <subcellularLocation>
        <location evidence="1">Cytoplasm</location>
        <location evidence="1">Cytosol</location>
    </subcellularLocation>
</comment>
<evidence type="ECO:0000259" key="13">
    <source>
        <dbReference type="PROSITE" id="PS50206"/>
    </source>
</evidence>
<protein>
    <recommendedName>
        <fullName evidence="11">Adenylyltransferase and sulfurtransferase MOCS3 homolog</fullName>
    </recommendedName>
    <alternativeName>
        <fullName evidence="11">UBA4 homolog</fullName>
    </alternativeName>
    <alternativeName>
        <fullName evidence="11">Ubiquitin-like protein activator 4 homolog</fullName>
    </alternativeName>
    <domain>
        <recommendedName>
            <fullName evidence="11">Adenylyltransferase</fullName>
            <ecNumber evidence="11">2.7.7.-</ecNumber>
        </recommendedName>
    </domain>
    <domain>
        <recommendedName>
            <fullName evidence="11">Sulfurtransferase</fullName>
            <ecNumber evidence="11">2.8.1.-</ecNumber>
        </recommendedName>
    </domain>
</protein>
<dbReference type="GO" id="GO:0005829">
    <property type="term" value="C:cytosol"/>
    <property type="evidence" value="ECO:0007669"/>
    <property type="project" value="UniProtKB-SubCell"/>
</dbReference>
<evidence type="ECO:0000256" key="9">
    <source>
        <dbReference type="ARBA" id="ARBA00023150"/>
    </source>
</evidence>
<dbReference type="UniPathway" id="UPA00988"/>
<evidence type="ECO:0000313" key="15">
    <source>
        <dbReference type="Proteomes" id="UP000076502"/>
    </source>
</evidence>
<dbReference type="GO" id="GO:0032447">
    <property type="term" value="P:protein urmylation"/>
    <property type="evidence" value="ECO:0007669"/>
    <property type="project" value="TreeGrafter"/>
</dbReference>
<keyword evidence="7 11" id="KW-0862">Zinc</keyword>
<dbReference type="EC" id="2.7.7.-" evidence="11"/>
<evidence type="ECO:0000256" key="3">
    <source>
        <dbReference type="ARBA" id="ARBA00022679"/>
    </source>
</evidence>
<dbReference type="STRING" id="178035.A0A154PI34"/>
<comment type="similarity">
    <text evidence="11">In the N-terminal section; belongs to the HesA/MoeB/ThiF family. UBA4 subfamily.</text>
</comment>
<feature type="active site" description="Glycyl thioester intermediate; for adenylyltransferase activity" evidence="11">
    <location>
        <position position="222"/>
    </location>
</feature>
<dbReference type="GO" id="GO:0006777">
    <property type="term" value="P:Mo-molybdopterin cofactor biosynthetic process"/>
    <property type="evidence" value="ECO:0007669"/>
    <property type="project" value="UniProtKB-UniRule"/>
</dbReference>
<keyword evidence="12" id="KW-0175">Coiled coil</keyword>
<feature type="domain" description="Rhodanese" evidence="13">
    <location>
        <begin position="331"/>
        <end position="434"/>
    </location>
</feature>
<feature type="binding site" evidence="11">
    <location>
        <begin position="104"/>
        <end position="108"/>
    </location>
    <ligand>
        <name>ATP</name>
        <dbReference type="ChEBI" id="CHEBI:30616"/>
    </ligand>
</feature>
<keyword evidence="9 11" id="KW-0501">Molybdenum cofactor biosynthesis</keyword>
<feature type="binding site" evidence="11">
    <location>
        <position position="208"/>
    </location>
    <ligand>
        <name>Zn(2+)</name>
        <dbReference type="ChEBI" id="CHEBI:29105"/>
    </ligand>
</feature>
<evidence type="ECO:0000256" key="7">
    <source>
        <dbReference type="ARBA" id="ARBA00022833"/>
    </source>
</evidence>
<comment type="function">
    <text evidence="11">Plays a central role in 2-thiolation of mcm(5)S(2)U at tRNA wobble positions of cytosolic tRNA(Lys), tRNA(Glu) and tRNA(Gln). Acts by mediating the C-terminal thiocarboxylation of the sulfur carrier URM1. Its N-terminus first activates URM1 as acyl-adenylate (-COAMP), then the persulfide sulfur on the catalytic cysteine is transferred to URM1 to form thiocarboxylation (-COSH) of its C-terminus. The reaction probably involves hydrogen sulfide that is generated from the persulfide intermediate and that acts as nucleophile towards URM1. Subsequently, a transient disulfide bond is formed. Does not use thiosulfate as sulfur donor; NFS1 probably acting as a sulfur donor for thiocarboxylation reactions.</text>
</comment>
<dbReference type="GO" id="GO:0042292">
    <property type="term" value="F:URM1 activating enzyme activity"/>
    <property type="evidence" value="ECO:0007669"/>
    <property type="project" value="TreeGrafter"/>
</dbReference>
<evidence type="ECO:0000256" key="6">
    <source>
        <dbReference type="ARBA" id="ARBA00022741"/>
    </source>
</evidence>
<dbReference type="PANTHER" id="PTHR10953:SF102">
    <property type="entry name" value="ADENYLYLTRANSFERASE AND SULFURTRANSFERASE MOCS3"/>
    <property type="match status" value="1"/>
</dbReference>
<gene>
    <name evidence="14" type="ORF">WN55_01559</name>
</gene>
<reference evidence="14 15" key="1">
    <citation type="submission" date="2015-07" db="EMBL/GenBank/DDBJ databases">
        <title>The genome of Dufourea novaeangliae.</title>
        <authorList>
            <person name="Pan H."/>
            <person name="Kapheim K."/>
        </authorList>
    </citation>
    <scope>NUCLEOTIDE SEQUENCE [LARGE SCALE GENOMIC DNA]</scope>
    <source>
        <strain evidence="14">0120121106</strain>
        <tissue evidence="14">Whole body</tissue>
    </source>
</reference>
<dbReference type="GO" id="GO:0070566">
    <property type="term" value="F:adenylyltransferase activity"/>
    <property type="evidence" value="ECO:0007669"/>
    <property type="project" value="InterPro"/>
</dbReference>
<evidence type="ECO:0000256" key="5">
    <source>
        <dbReference type="ARBA" id="ARBA00022723"/>
    </source>
</evidence>
<evidence type="ECO:0000256" key="8">
    <source>
        <dbReference type="ARBA" id="ARBA00022840"/>
    </source>
</evidence>
<comment type="cofactor">
    <cofactor evidence="11">
        <name>Zn(2+)</name>
        <dbReference type="ChEBI" id="CHEBI:29105"/>
    </cofactor>
    <text evidence="11">Binds 1 zinc ion per subunit.</text>
</comment>
<dbReference type="EMBL" id="KQ434899">
    <property type="protein sequence ID" value="KZC10860.1"/>
    <property type="molecule type" value="Genomic_DNA"/>
</dbReference>
<dbReference type="Gene3D" id="3.40.250.10">
    <property type="entry name" value="Rhodanese-like domain"/>
    <property type="match status" value="1"/>
</dbReference>
<dbReference type="PROSITE" id="PS50206">
    <property type="entry name" value="RHODANESE_3"/>
    <property type="match status" value="1"/>
</dbReference>
<dbReference type="AlphaFoldDB" id="A0A154PI34"/>
<sequence>MNEEDLIDEITALRKLLRAKEAQLTALRREKQILQDYGLSNVEITRYSRQIFLPELGINGQLKLKNSAVLIVGVGGLGCPAALYLASAGVGHIGVIDYDDVEINNLHRQLLYTEANIGTSKVHAAAEHLNRMNSNIKITPHKTQLDSTNAIKIIKSYDVVLDATDNVATRYLLNDVCVLTKKPLVSGSALRFEGHLSVFNYNGPCYRCIFPKPPSPETVTNCGDGGVFGPAVGTIGVLQALEALKIVLKMPCVLSGQLLLFDGLETKFRNVRLRPKNANCAVCGDNPTIEKLIDYEQFCGAKANDKEPNLNVLQKEERISVEEYNTILKLGTKPHMLIDVRSPEEFQICHLKNSVNVPLNEINNTEKIMLMKNSIEKIKEEYTEVSLYVTCRRGNDSQKAVKYLQKIFNAPNLEIKDLIGGIHAWSKKIDHTFPVY</sequence>
<proteinExistence type="inferred from homology"/>
<dbReference type="FunFam" id="3.40.250.10:FF:000014">
    <property type="entry name" value="Adenylyltransferase and sulfurtransferase MOCS3"/>
    <property type="match status" value="1"/>
</dbReference>
<dbReference type="GO" id="GO:0002143">
    <property type="term" value="P:tRNA wobble position uridine thiolation"/>
    <property type="evidence" value="ECO:0007669"/>
    <property type="project" value="InterPro"/>
</dbReference>
<dbReference type="EC" id="2.8.1.-" evidence="11"/>
<keyword evidence="4 11" id="KW-0819">tRNA processing</keyword>
<feature type="binding site" evidence="11">
    <location>
        <position position="280"/>
    </location>
    <ligand>
        <name>Zn(2+)</name>
        <dbReference type="ChEBI" id="CHEBI:29105"/>
    </ligand>
</feature>
<dbReference type="Gene3D" id="3.40.50.720">
    <property type="entry name" value="NAD(P)-binding Rossmann-like Domain"/>
    <property type="match status" value="1"/>
</dbReference>
<dbReference type="InterPro" id="IPR001763">
    <property type="entry name" value="Rhodanese-like_dom"/>
</dbReference>
<keyword evidence="6 11" id="KW-0547">Nucleotide-binding</keyword>
<keyword evidence="5 11" id="KW-0479">Metal-binding</keyword>
<dbReference type="InterPro" id="IPR045886">
    <property type="entry name" value="ThiF/MoeB/HesA"/>
</dbReference>
<dbReference type="Pfam" id="PF00581">
    <property type="entry name" value="Rhodanese"/>
    <property type="match status" value="1"/>
</dbReference>
<dbReference type="SUPFAM" id="SSF69572">
    <property type="entry name" value="Activating enzymes of the ubiquitin-like proteins"/>
    <property type="match status" value="1"/>
</dbReference>